<dbReference type="Pfam" id="PF00550">
    <property type="entry name" value="PP-binding"/>
    <property type="match status" value="2"/>
</dbReference>
<reference evidence="9 10" key="1">
    <citation type="submission" date="2019-03" db="EMBL/GenBank/DDBJ databases">
        <title>Draft genome sequences of novel Actinobacteria.</title>
        <authorList>
            <person name="Sahin N."/>
            <person name="Ay H."/>
            <person name="Saygin H."/>
        </authorList>
    </citation>
    <scope>NUCLEOTIDE SEQUENCE [LARGE SCALE GENOMIC DNA]</scope>
    <source>
        <strain evidence="9 10">JCM 13523</strain>
    </source>
</reference>
<dbReference type="PROSITE" id="PS00455">
    <property type="entry name" value="AMP_BINDING"/>
    <property type="match status" value="2"/>
</dbReference>
<keyword evidence="10" id="KW-1185">Reference proteome</keyword>
<dbReference type="PROSITE" id="PS00012">
    <property type="entry name" value="PHOSPHOPANTETHEINE"/>
    <property type="match status" value="1"/>
</dbReference>
<dbReference type="FunFam" id="3.30.300.30:FF:000010">
    <property type="entry name" value="Enterobactin synthetase component F"/>
    <property type="match status" value="1"/>
</dbReference>
<dbReference type="Pfam" id="PF13193">
    <property type="entry name" value="AMP-binding_C"/>
    <property type="match status" value="1"/>
</dbReference>
<dbReference type="Gene3D" id="3.30.300.30">
    <property type="match status" value="3"/>
</dbReference>
<dbReference type="InterPro" id="IPR010071">
    <property type="entry name" value="AA_adenyl_dom"/>
</dbReference>
<dbReference type="PANTHER" id="PTHR45527">
    <property type="entry name" value="NONRIBOSOMAL PEPTIDE SYNTHETASE"/>
    <property type="match status" value="1"/>
</dbReference>
<dbReference type="InterPro" id="IPR006342">
    <property type="entry name" value="FkbM_mtfrase"/>
</dbReference>
<dbReference type="InterPro" id="IPR010060">
    <property type="entry name" value="NRPS_synth"/>
</dbReference>
<protein>
    <submittedName>
        <fullName evidence="9">Amino acid adenylation domain-containing protein</fullName>
    </submittedName>
</protein>
<dbReference type="FunFam" id="3.30.559.10:FF:000012">
    <property type="entry name" value="Non-ribosomal peptide synthetase"/>
    <property type="match status" value="1"/>
</dbReference>
<sequence length="2853" mass="308386">MPRFPTRAVTRRRTCHSCGSPRTTSTNSKKRCSSVNSRIEEILPLSPLQEGFLFHAQYDEQGLDVYLVQLSVELRGSLDTVALQASAATLLRRHANLRTQFRTRKTGTPVQVVLREVEPAWREHDLSDLDEAERDSELERLLTEDRARRFEMDKPPLIRFLLIRLAADRFRLIVTNHHIVLDGWSVPLLARELFTLYLAGGDDSGLPPVTPYRNHLAWVAGQDPEPARKRWAELLDGIDGPTLVAPVDQARTPITPDEITVPLTEELTQQLTALSRERGLTLNTLLQTAWGIVLGRQTGREDVLLGSTVSGRPAELAGVESMIGLFINTLPTRLRLDPDRSLTEVLTGLQEQQAELTAYQYLGLTDIQQLAGAGELFDTDFVFENYPVGPADGWDLGPDLRIADVRSQDAAHYPLCLVIIPGDALRMRLVYRPDLFDEEAARTLLGRVTRVLATMVADPDLPVGRVDVLDDAERQRMLIDWNDTDHEVPVTTLPELFESQVERTPDATAVVCDGRRLTYTELNERANQLAWQLIEQGAGPDRMVAILLPRSVDQVIAVLGVLKSGAGYLPIDVEYPAERVALMIDDVKPLAVITDTAAPAAPRNNPSDADRTRPLSPSDTAYVIFTSGSTGAPKGAVIEHRSVCHYLLWAIERYPALAGSALTHSSLAFDLTVTGLFGPLICGGFVQLAPLDPAAGETVPDWLEQPSFVKGTPAHAPMLATMPGELSPTGQLVLGGDLLRGEMLREWRRQNPGATVLNEYGPTETTVGCAEYRIEPGADIPDGDITLGGPIWNTQWYVLDGGLLPVEVGVIGELYISGAQLARGYFGRPGLTAERFVANPFGPGRMYRTGDLVRWNAAGELDFVGRADGQVKVRGFRIELGEVEAALLEHPAVTSAAVVPRADGGGLSAHVVVSAAGVGRYGELQAAGRLAGLETHALPNGMVVAARNRSNVEYLYDEIFVQEEYFHGGIVIGDGAVVVDVGGHVGMFGLFVGSVARDVQVFAFEPMPESANFYRVNAHLQGLDAVITNCGISDVAGRAEFTYYPEMSLLSGRFADEETEQQMLARVIGNDHGAQAGAGVLGELLATRLDSVPVDVELRTLSQVIRDNALTVIDLLKVDAEKSELDVLRGIEEEHWPLIGQIVAEVHDLDGRLAVVTELLESHGFSVTTEIPPGLEGTLMYQLYAVHPSRRHNVQPSPAPRSRWHSPEQVSAELTSYLTDRLPEYMVPSTVTVIDELPLTSSGKLDRKALPSPDRPVAEFRRAPRTPQEEILAGLFAEVLGLPEVGIDDDFFALGGHSLLTASLVTRARRLLGLELSIRDLFEQPTVAGLTDRLAGRSTAVRPALTARPRIEPVPLSFAQSRLWLLDQLEGLGSAYNVPMVLRLTGELDPVALEAALNDLLDRHESLRTVFVEVDGVPAQCILSGADARLALPLAMIGADDLASVAESVARAEFDLSRDLPIRARLFQLDAEEHALVVVVHHIAGDGWSLNPLARDIAEAYRARSGGRAPSWSPLRVQYADYAVWQRELLGDEKDPDSLASQQLQFWRKTLADLPEQLDLPSDRPRPAIRSYDGETVPGAINAGLHRGLIDLARAEHATVFMVVQAGLAVLLSRLSATTDIPIGTPIAGRTDEATDELIGFFVNTLVLRTDTSGEPAFRELLHRVREADLAAFGHQDLPFERLVEALNPVRSLSHHPLFQVMLSFNSPAGNGPELPGLTIVGESADLGAAKFDLTFSLGERAEADGIDLALEFSTDLFDRPTAELLVRRLVSVLEAVVEDPLVPVGQIDVLAPAERQQVLVDWNNTDHEVPAATLPELFEAQVRRTPDAPALVADGATLTYNELNTRANQLAHHLTELGAGPERLVAIALPRSAELTIAILAVLKTGAAYLPIDADYPPERIAFVLADARPVAIVTGTATAIQAGSTAVVRVDDAAVRSVLNSCPRQDLVGRALPANPAYLIYTSGSTGAPKGVAVEHRAIVNRLAWMRAGYGLGPSDRVLQKTPFTFDISIWEIFWPLVEGAVLVVAAPGGHQDPAYLADLIQREQVTIAHFVPSMLRLFLRENGAANCPSLRQVFCSGEALTDDLRDQYYAVFDGPLHNLYGPTEAAIEVSATTCTPAAAVTIGSPVWNTQLYVLDEGLSPVPPGVAGELYIAGAQLARGYLARPGLTADRFIADPYGAPGVRMYRTGDVVRWNSSGEIEFLGRADDQVKVRGFRIELGEIEAALAAHPTVAEVAVVARADGAADRQLIGYVVPVAEQTVDSGELRAFVARALPEYMLPAALVVLDDLPLTANGKLDRKALPAPDFGSQVSGRSPQTPTEELLCRLFAEVLDLDRVGADDNFFALGGDSILAIQLVSRAREAGLAIVPRSVFEHRTVEGLAAVAVPVDEESAVADDGVGSLPATPIMRWLDDQSGSADRLCQWVLFEVPATLRMDQLVPAVQVVLDHHDALRMVRAAGSDPVIQPEGAVTASERVRRVEVTGDLTELVRQELWAAQGRLAPADGVQLEIVWLDAGPARSGRLLIVVNHLAIDGVSWRILLPDLAAAWQAVTAGVTPAPAPVRTSLRRWAQSLSEQASSPERIAELPLWTRILREPSSLLAARKLDPARDRVDQQRSLSVELAAEITVPLLGEVPAAFNAGIDDVLLTALAVAVGNGSPVLADVEGHGRDGELDLSGTVGWFTSLYPVRLDPGTGDAATALKQVKEQLRAIPDHGIGYGLLRYLNPTTSAVLAGFGAPEIVFNYLGRAGALKTGAWSPAAEMGTVTPAAPDLPATHALSINAAVHDGVLQATWSWLPGLLTEDEVRRLAQQWIQVLTDLAQGPGAGGHTPSDLPLVALSQDSIDLLEQNWGR</sequence>
<dbReference type="Gene3D" id="2.30.38.10">
    <property type="entry name" value="Luciferase, Domain 3"/>
    <property type="match status" value="1"/>
</dbReference>
<dbReference type="InterPro" id="IPR020845">
    <property type="entry name" value="AMP-binding_CS"/>
</dbReference>
<dbReference type="PANTHER" id="PTHR45527:SF1">
    <property type="entry name" value="FATTY ACID SYNTHASE"/>
    <property type="match status" value="1"/>
</dbReference>
<dbReference type="GO" id="GO:0008610">
    <property type="term" value="P:lipid biosynthetic process"/>
    <property type="evidence" value="ECO:0007669"/>
    <property type="project" value="UniProtKB-ARBA"/>
</dbReference>
<comment type="cofactor">
    <cofactor evidence="1">
        <name>pantetheine 4'-phosphate</name>
        <dbReference type="ChEBI" id="CHEBI:47942"/>
    </cofactor>
</comment>
<dbReference type="Gene3D" id="3.40.50.980">
    <property type="match status" value="2"/>
</dbReference>
<evidence type="ECO:0000256" key="2">
    <source>
        <dbReference type="ARBA" id="ARBA00006432"/>
    </source>
</evidence>
<dbReference type="Pfam" id="PF00501">
    <property type="entry name" value="AMP-binding"/>
    <property type="match status" value="2"/>
</dbReference>
<dbReference type="Gene3D" id="3.30.559.10">
    <property type="entry name" value="Chloramphenicol acetyltransferase-like domain"/>
    <property type="match status" value="3"/>
</dbReference>
<dbReference type="Proteomes" id="UP000295124">
    <property type="component" value="Unassembled WGS sequence"/>
</dbReference>
<dbReference type="SMART" id="SM00823">
    <property type="entry name" value="PKS_PP"/>
    <property type="match status" value="2"/>
</dbReference>
<comment type="caution">
    <text evidence="9">The sequence shown here is derived from an EMBL/GenBank/DDBJ whole genome shotgun (WGS) entry which is preliminary data.</text>
</comment>
<dbReference type="InterPro" id="IPR042099">
    <property type="entry name" value="ANL_N_sf"/>
</dbReference>
<evidence type="ECO:0000256" key="1">
    <source>
        <dbReference type="ARBA" id="ARBA00001957"/>
    </source>
</evidence>
<dbReference type="GO" id="GO:0017000">
    <property type="term" value="P:antibiotic biosynthetic process"/>
    <property type="evidence" value="ECO:0007669"/>
    <property type="project" value="UniProtKB-KW"/>
</dbReference>
<dbReference type="InterPro" id="IPR045851">
    <property type="entry name" value="AMP-bd_C_sf"/>
</dbReference>
<dbReference type="InterPro" id="IPR020806">
    <property type="entry name" value="PKS_PP-bd"/>
</dbReference>
<keyword evidence="3" id="KW-0596">Phosphopantetheine</keyword>
<keyword evidence="6" id="KW-0045">Antibiotic biosynthesis</keyword>
<dbReference type="FunFam" id="1.10.1200.10:FF:000016">
    <property type="entry name" value="Non-ribosomal peptide synthase"/>
    <property type="match status" value="1"/>
</dbReference>
<evidence type="ECO:0000313" key="9">
    <source>
        <dbReference type="EMBL" id="TDD61279.1"/>
    </source>
</evidence>
<dbReference type="Pfam" id="PF05050">
    <property type="entry name" value="Methyltransf_21"/>
    <property type="match status" value="1"/>
</dbReference>
<organism evidence="9 10">
    <name type="scientific">Kribbella antibiotica</name>
    <dbReference type="NCBI Taxonomy" id="190195"/>
    <lineage>
        <taxon>Bacteria</taxon>
        <taxon>Bacillati</taxon>
        <taxon>Actinomycetota</taxon>
        <taxon>Actinomycetes</taxon>
        <taxon>Propionibacteriales</taxon>
        <taxon>Kribbellaceae</taxon>
        <taxon>Kribbella</taxon>
    </lineage>
</organism>
<dbReference type="SUPFAM" id="SSF53335">
    <property type="entry name" value="S-adenosyl-L-methionine-dependent methyltransferases"/>
    <property type="match status" value="1"/>
</dbReference>
<feature type="compositionally biased region" description="Polar residues" evidence="7">
    <location>
        <begin position="20"/>
        <end position="31"/>
    </location>
</feature>
<evidence type="ECO:0000256" key="3">
    <source>
        <dbReference type="ARBA" id="ARBA00022450"/>
    </source>
</evidence>
<dbReference type="CDD" id="cd17646">
    <property type="entry name" value="A_NRPS_AB3403-like"/>
    <property type="match status" value="1"/>
</dbReference>
<dbReference type="InterPro" id="IPR023213">
    <property type="entry name" value="CAT-like_dom_sf"/>
</dbReference>
<dbReference type="CDD" id="cd19540">
    <property type="entry name" value="LCL_NRPS-like"/>
    <property type="match status" value="1"/>
</dbReference>
<dbReference type="PROSITE" id="PS50075">
    <property type="entry name" value="CARRIER"/>
    <property type="match status" value="2"/>
</dbReference>
<dbReference type="FunFam" id="2.30.38.10:FF:000001">
    <property type="entry name" value="Non-ribosomal peptide synthetase PvdI"/>
    <property type="match status" value="1"/>
</dbReference>
<dbReference type="FunFam" id="3.40.50.980:FF:000001">
    <property type="entry name" value="Non-ribosomal peptide synthetase"/>
    <property type="match status" value="2"/>
</dbReference>
<evidence type="ECO:0000256" key="4">
    <source>
        <dbReference type="ARBA" id="ARBA00022553"/>
    </source>
</evidence>
<dbReference type="CDD" id="cd19534">
    <property type="entry name" value="E_NRPS"/>
    <property type="match status" value="1"/>
</dbReference>
<feature type="domain" description="Carrier" evidence="8">
    <location>
        <begin position="1263"/>
        <end position="1338"/>
    </location>
</feature>
<dbReference type="SUPFAM" id="SSF56801">
    <property type="entry name" value="Acetyl-CoA synthetase-like"/>
    <property type="match status" value="2"/>
</dbReference>
<dbReference type="InterPro" id="IPR036736">
    <property type="entry name" value="ACP-like_sf"/>
</dbReference>
<dbReference type="NCBIfam" id="TIGR01444">
    <property type="entry name" value="fkbM_fam"/>
    <property type="match status" value="1"/>
</dbReference>
<dbReference type="OrthoDB" id="9803968at2"/>
<dbReference type="InterPro" id="IPR001242">
    <property type="entry name" value="Condensation_dom"/>
</dbReference>
<feature type="region of interest" description="Disordered" evidence="7">
    <location>
        <begin position="1"/>
        <end position="31"/>
    </location>
</feature>
<dbReference type="NCBIfam" id="TIGR01720">
    <property type="entry name" value="NRPS-para261"/>
    <property type="match status" value="1"/>
</dbReference>
<dbReference type="NCBIfam" id="NF003417">
    <property type="entry name" value="PRK04813.1"/>
    <property type="match status" value="3"/>
</dbReference>
<accession>A0A4R4ZTK1</accession>
<feature type="domain" description="Carrier" evidence="8">
    <location>
        <begin position="2316"/>
        <end position="2390"/>
    </location>
</feature>
<dbReference type="GO" id="GO:0072330">
    <property type="term" value="P:monocarboxylic acid biosynthetic process"/>
    <property type="evidence" value="ECO:0007669"/>
    <property type="project" value="UniProtKB-ARBA"/>
</dbReference>
<dbReference type="SUPFAM" id="SSF47336">
    <property type="entry name" value="ACP-like"/>
    <property type="match status" value="2"/>
</dbReference>
<comment type="similarity">
    <text evidence="2">Belongs to the ATP-dependent AMP-binding enzyme family.</text>
</comment>
<dbReference type="NCBIfam" id="TIGR01733">
    <property type="entry name" value="AA-adenyl-dom"/>
    <property type="match status" value="2"/>
</dbReference>
<dbReference type="FunFam" id="1.10.1200.10:FF:000005">
    <property type="entry name" value="Nonribosomal peptide synthetase 1"/>
    <property type="match status" value="1"/>
</dbReference>
<dbReference type="InterPro" id="IPR009081">
    <property type="entry name" value="PP-bd_ACP"/>
</dbReference>
<dbReference type="InterPro" id="IPR006162">
    <property type="entry name" value="Ppantetheine_attach_site"/>
</dbReference>
<dbReference type="Gene3D" id="1.10.1200.10">
    <property type="entry name" value="ACP-like"/>
    <property type="match status" value="2"/>
</dbReference>
<dbReference type="Gene3D" id="3.40.50.150">
    <property type="entry name" value="Vaccinia Virus protein VP39"/>
    <property type="match status" value="1"/>
</dbReference>
<keyword evidence="5" id="KW-0677">Repeat</keyword>
<evidence type="ECO:0000256" key="6">
    <source>
        <dbReference type="ARBA" id="ARBA00023194"/>
    </source>
</evidence>
<dbReference type="Pfam" id="PF00668">
    <property type="entry name" value="Condensation"/>
    <property type="match status" value="3"/>
</dbReference>
<proteinExistence type="inferred from homology"/>
<dbReference type="GO" id="GO:0044550">
    <property type="term" value="P:secondary metabolite biosynthetic process"/>
    <property type="evidence" value="ECO:0007669"/>
    <property type="project" value="UniProtKB-ARBA"/>
</dbReference>
<dbReference type="GO" id="GO:0005737">
    <property type="term" value="C:cytoplasm"/>
    <property type="evidence" value="ECO:0007669"/>
    <property type="project" value="TreeGrafter"/>
</dbReference>
<dbReference type="CDD" id="cd05930">
    <property type="entry name" value="A_NRPS"/>
    <property type="match status" value="1"/>
</dbReference>
<dbReference type="Gene3D" id="3.30.559.30">
    <property type="entry name" value="Nonribosomal peptide synthetase, condensation domain"/>
    <property type="match status" value="3"/>
</dbReference>
<dbReference type="InterPro" id="IPR025110">
    <property type="entry name" value="AMP-bd_C"/>
</dbReference>
<evidence type="ECO:0000256" key="7">
    <source>
        <dbReference type="SAM" id="MobiDB-lite"/>
    </source>
</evidence>
<dbReference type="GO" id="GO:0043041">
    <property type="term" value="P:amino acid activation for nonribosomal peptide biosynthetic process"/>
    <property type="evidence" value="ECO:0007669"/>
    <property type="project" value="TreeGrafter"/>
</dbReference>
<dbReference type="FunFam" id="3.40.50.980:FF:000002">
    <property type="entry name" value="Enterobactin synthetase component F"/>
    <property type="match status" value="1"/>
</dbReference>
<dbReference type="InterPro" id="IPR029063">
    <property type="entry name" value="SAM-dependent_MTases_sf"/>
</dbReference>
<keyword evidence="4" id="KW-0597">Phosphoprotein</keyword>
<evidence type="ECO:0000256" key="5">
    <source>
        <dbReference type="ARBA" id="ARBA00022737"/>
    </source>
</evidence>
<name>A0A4R4ZTK1_9ACTN</name>
<gene>
    <name evidence="9" type="ORF">E1263_07940</name>
</gene>
<dbReference type="Gene3D" id="3.40.50.12780">
    <property type="entry name" value="N-terminal domain of ligase-like"/>
    <property type="match status" value="1"/>
</dbReference>
<dbReference type="GO" id="GO:0031177">
    <property type="term" value="F:phosphopantetheine binding"/>
    <property type="evidence" value="ECO:0007669"/>
    <property type="project" value="InterPro"/>
</dbReference>
<dbReference type="CDD" id="cd19543">
    <property type="entry name" value="DCL_NRPS"/>
    <property type="match status" value="1"/>
</dbReference>
<evidence type="ECO:0000259" key="8">
    <source>
        <dbReference type="PROSITE" id="PS50075"/>
    </source>
</evidence>
<dbReference type="EMBL" id="SMKX01000016">
    <property type="protein sequence ID" value="TDD61279.1"/>
    <property type="molecule type" value="Genomic_DNA"/>
</dbReference>
<evidence type="ECO:0000313" key="10">
    <source>
        <dbReference type="Proteomes" id="UP000295124"/>
    </source>
</evidence>
<dbReference type="FunFam" id="3.40.50.12780:FF:000012">
    <property type="entry name" value="Non-ribosomal peptide synthetase"/>
    <property type="match status" value="1"/>
</dbReference>
<dbReference type="SUPFAM" id="SSF52777">
    <property type="entry name" value="CoA-dependent acyltransferases"/>
    <property type="match status" value="6"/>
</dbReference>
<dbReference type="GO" id="GO:0003824">
    <property type="term" value="F:catalytic activity"/>
    <property type="evidence" value="ECO:0007669"/>
    <property type="project" value="InterPro"/>
</dbReference>
<dbReference type="InterPro" id="IPR000873">
    <property type="entry name" value="AMP-dep_synth/lig_dom"/>
</dbReference>